<organism evidence="1 2">
    <name type="scientific">Candidatus Falkowbacteria bacterium GW2011_GWA2_39_24</name>
    <dbReference type="NCBI Taxonomy" id="1618634"/>
    <lineage>
        <taxon>Bacteria</taxon>
        <taxon>Candidatus Falkowiibacteriota</taxon>
    </lineage>
</organism>
<name>A0A0G0NCY0_9BACT</name>
<sequence>MSENKERIKKISGTSTNNAMRKLVVSRLSVLSPNTRISLGSDGSFTRDELIVNVEKGNKVGEKIIEIEMEWLRSFKEKVTQNY</sequence>
<protein>
    <submittedName>
        <fullName evidence="1">Uncharacterized protein</fullName>
    </submittedName>
</protein>
<reference evidence="1 2" key="1">
    <citation type="journal article" date="2015" name="Nature">
        <title>rRNA introns, odd ribosomes, and small enigmatic genomes across a large radiation of phyla.</title>
        <authorList>
            <person name="Brown C.T."/>
            <person name="Hug L.A."/>
            <person name="Thomas B.C."/>
            <person name="Sharon I."/>
            <person name="Castelle C.J."/>
            <person name="Singh A."/>
            <person name="Wilkins M.J."/>
            <person name="Williams K.H."/>
            <person name="Banfield J.F."/>
        </authorList>
    </citation>
    <scope>NUCLEOTIDE SEQUENCE [LARGE SCALE GENOMIC DNA]</scope>
</reference>
<evidence type="ECO:0000313" key="1">
    <source>
        <dbReference type="EMBL" id="KKR13348.1"/>
    </source>
</evidence>
<accession>A0A0G0NCY0</accession>
<gene>
    <name evidence="1" type="ORF">UT42_C0047G0003</name>
</gene>
<proteinExistence type="predicted"/>
<comment type="caution">
    <text evidence="1">The sequence shown here is derived from an EMBL/GenBank/DDBJ whole genome shotgun (WGS) entry which is preliminary data.</text>
</comment>
<evidence type="ECO:0000313" key="2">
    <source>
        <dbReference type="Proteomes" id="UP000034048"/>
    </source>
</evidence>
<dbReference type="Proteomes" id="UP000034048">
    <property type="component" value="Unassembled WGS sequence"/>
</dbReference>
<dbReference type="EMBL" id="LBWS01000047">
    <property type="protein sequence ID" value="KKR13348.1"/>
    <property type="molecule type" value="Genomic_DNA"/>
</dbReference>
<dbReference type="AlphaFoldDB" id="A0A0G0NCY0"/>